<dbReference type="RefSeq" id="WP_377058307.1">
    <property type="nucleotide sequence ID" value="NZ_JBHLUU010000090.1"/>
</dbReference>
<evidence type="ECO:0000313" key="3">
    <source>
        <dbReference type="Proteomes" id="UP001589738"/>
    </source>
</evidence>
<organism evidence="2 3">
    <name type="scientific">Robertmurraya beringensis</name>
    <dbReference type="NCBI Taxonomy" id="641660"/>
    <lineage>
        <taxon>Bacteria</taxon>
        <taxon>Bacillati</taxon>
        <taxon>Bacillota</taxon>
        <taxon>Bacilli</taxon>
        <taxon>Bacillales</taxon>
        <taxon>Bacillaceae</taxon>
        <taxon>Robertmurraya</taxon>
    </lineage>
</organism>
<keyword evidence="3" id="KW-1185">Reference proteome</keyword>
<comment type="caution">
    <text evidence="2">The sequence shown here is derived from an EMBL/GenBank/DDBJ whole genome shotgun (WGS) entry which is preliminary data.</text>
</comment>
<evidence type="ECO:0000256" key="1">
    <source>
        <dbReference type="SAM" id="SignalP"/>
    </source>
</evidence>
<dbReference type="InterPro" id="IPR024987">
    <property type="entry name" value="DUF3889"/>
</dbReference>
<keyword evidence="1" id="KW-0732">Signal</keyword>
<gene>
    <name evidence="2" type="ORF">ACFFHF_12780</name>
</gene>
<evidence type="ECO:0000313" key="2">
    <source>
        <dbReference type="EMBL" id="MFC0476109.1"/>
    </source>
</evidence>
<sequence>MKKILITIMTLLCVFGSLSSTHAEQPGLDYKKFGKIATAIVTEDYPGQQVVEYKYVGREKLAENKVVDSFQYEVMVNGQKKIVTVKITHDNSVGKELTIALEEK</sequence>
<feature type="signal peptide" evidence="1">
    <location>
        <begin position="1"/>
        <end position="23"/>
    </location>
</feature>
<accession>A0ABV6KS04</accession>
<name>A0ABV6KS04_9BACI</name>
<reference evidence="2 3" key="1">
    <citation type="submission" date="2024-09" db="EMBL/GenBank/DDBJ databases">
        <authorList>
            <person name="Sun Q."/>
            <person name="Mori K."/>
        </authorList>
    </citation>
    <scope>NUCLEOTIDE SEQUENCE [LARGE SCALE GENOMIC DNA]</scope>
    <source>
        <strain evidence="2 3">CGMCC 1.9126</strain>
    </source>
</reference>
<dbReference type="Gene3D" id="3.10.450.390">
    <property type="entry name" value="Protein of unknown function DUF3889"/>
    <property type="match status" value="1"/>
</dbReference>
<dbReference type="EMBL" id="JBHLUU010000090">
    <property type="protein sequence ID" value="MFC0476109.1"/>
    <property type="molecule type" value="Genomic_DNA"/>
</dbReference>
<protein>
    <submittedName>
        <fullName evidence="2">DUF3889 domain-containing protein</fullName>
    </submittedName>
</protein>
<dbReference type="Proteomes" id="UP001589738">
    <property type="component" value="Unassembled WGS sequence"/>
</dbReference>
<dbReference type="Pfam" id="PF13028">
    <property type="entry name" value="DUF3889"/>
    <property type="match status" value="1"/>
</dbReference>
<feature type="chain" id="PRO_5046712301" evidence="1">
    <location>
        <begin position="24"/>
        <end position="104"/>
    </location>
</feature>
<proteinExistence type="predicted"/>